<name>A0A6A6EAL1_9PEZI</name>
<protein>
    <submittedName>
        <fullName evidence="2">HET-domain-containing protein</fullName>
    </submittedName>
</protein>
<sequence length="238" mass="27318">MRLINTQAMPLEEYFGDAIPEYAILSHTWEDGEITLAEFAMPEAKAKPGYEKIEYTCKQAVEDGLKYAWVDTCCIDKSSSAELLEAINSMFEWYRYAAVCYAYLIDVTKEDFDEAFAQSRWFPRGWTLQELIAPHDVIFYGHKWDQLGRKKDLIDSISSITGIAAESLLSIHSVFRESIACRMSWAAHRRTMRIEDEAYSLLGIFGVHMPLLYGEGNHAFIRLQEEIMKVSDDQTILA</sequence>
<feature type="non-terminal residue" evidence="2">
    <location>
        <position position="238"/>
    </location>
</feature>
<dbReference type="OrthoDB" id="20872at2759"/>
<gene>
    <name evidence="2" type="ORF">K469DRAFT_517268</name>
</gene>
<evidence type="ECO:0000259" key="1">
    <source>
        <dbReference type="Pfam" id="PF06985"/>
    </source>
</evidence>
<feature type="domain" description="Heterokaryon incompatibility" evidence="1">
    <location>
        <begin position="22"/>
        <end position="110"/>
    </location>
</feature>
<dbReference type="Pfam" id="PF06985">
    <property type="entry name" value="HET"/>
    <property type="match status" value="1"/>
</dbReference>
<dbReference type="PANTHER" id="PTHR10622">
    <property type="entry name" value="HET DOMAIN-CONTAINING PROTEIN"/>
    <property type="match status" value="1"/>
</dbReference>
<accession>A0A6A6EAL1</accession>
<dbReference type="PANTHER" id="PTHR10622:SF10">
    <property type="entry name" value="HET DOMAIN-CONTAINING PROTEIN"/>
    <property type="match status" value="1"/>
</dbReference>
<evidence type="ECO:0000313" key="2">
    <source>
        <dbReference type="EMBL" id="KAF2187170.1"/>
    </source>
</evidence>
<keyword evidence="3" id="KW-1185">Reference proteome</keyword>
<dbReference type="AlphaFoldDB" id="A0A6A6EAL1"/>
<organism evidence="2 3">
    <name type="scientific">Zopfia rhizophila CBS 207.26</name>
    <dbReference type="NCBI Taxonomy" id="1314779"/>
    <lineage>
        <taxon>Eukaryota</taxon>
        <taxon>Fungi</taxon>
        <taxon>Dikarya</taxon>
        <taxon>Ascomycota</taxon>
        <taxon>Pezizomycotina</taxon>
        <taxon>Dothideomycetes</taxon>
        <taxon>Dothideomycetes incertae sedis</taxon>
        <taxon>Zopfiaceae</taxon>
        <taxon>Zopfia</taxon>
    </lineage>
</organism>
<dbReference type="InterPro" id="IPR010730">
    <property type="entry name" value="HET"/>
</dbReference>
<proteinExistence type="predicted"/>
<evidence type="ECO:0000313" key="3">
    <source>
        <dbReference type="Proteomes" id="UP000800200"/>
    </source>
</evidence>
<reference evidence="2" key="1">
    <citation type="journal article" date="2020" name="Stud. Mycol.">
        <title>101 Dothideomycetes genomes: a test case for predicting lifestyles and emergence of pathogens.</title>
        <authorList>
            <person name="Haridas S."/>
            <person name="Albert R."/>
            <person name="Binder M."/>
            <person name="Bloem J."/>
            <person name="Labutti K."/>
            <person name="Salamov A."/>
            <person name="Andreopoulos B."/>
            <person name="Baker S."/>
            <person name="Barry K."/>
            <person name="Bills G."/>
            <person name="Bluhm B."/>
            <person name="Cannon C."/>
            <person name="Castanera R."/>
            <person name="Culley D."/>
            <person name="Daum C."/>
            <person name="Ezra D."/>
            <person name="Gonzalez J."/>
            <person name="Henrissat B."/>
            <person name="Kuo A."/>
            <person name="Liang C."/>
            <person name="Lipzen A."/>
            <person name="Lutzoni F."/>
            <person name="Magnuson J."/>
            <person name="Mondo S."/>
            <person name="Nolan M."/>
            <person name="Ohm R."/>
            <person name="Pangilinan J."/>
            <person name="Park H.-J."/>
            <person name="Ramirez L."/>
            <person name="Alfaro M."/>
            <person name="Sun H."/>
            <person name="Tritt A."/>
            <person name="Yoshinaga Y."/>
            <person name="Zwiers L.-H."/>
            <person name="Turgeon B."/>
            <person name="Goodwin S."/>
            <person name="Spatafora J."/>
            <person name="Crous P."/>
            <person name="Grigoriev I."/>
        </authorList>
    </citation>
    <scope>NUCLEOTIDE SEQUENCE</scope>
    <source>
        <strain evidence="2">CBS 207.26</strain>
    </source>
</reference>
<dbReference type="EMBL" id="ML994628">
    <property type="protein sequence ID" value="KAF2187170.1"/>
    <property type="molecule type" value="Genomic_DNA"/>
</dbReference>
<dbReference type="Proteomes" id="UP000800200">
    <property type="component" value="Unassembled WGS sequence"/>
</dbReference>